<evidence type="ECO:0000313" key="2">
    <source>
        <dbReference type="EMBL" id="QUD89783.1"/>
    </source>
</evidence>
<reference evidence="2" key="1">
    <citation type="submission" date="2021-04" db="EMBL/GenBank/DDBJ databases">
        <title>The complete genome sequence of Caulobacter sp. S6.</title>
        <authorList>
            <person name="Tang Y."/>
            <person name="Ouyang W."/>
            <person name="Liu Q."/>
            <person name="Huang B."/>
            <person name="Guo Z."/>
            <person name="Lei P."/>
        </authorList>
    </citation>
    <scope>NUCLEOTIDE SEQUENCE</scope>
    <source>
        <strain evidence="2">S6</strain>
    </source>
</reference>
<sequence>MRVLATIAATALVSFGFAATASAYSFHPRSTSFTGVGSTKLTKGLLSVPCTAHFTGHTDSLGKGYITAASFSGSSACSAIRAAALPWHALATSLHGATVYNAEVTASIFGTCGPSNVPVTVSSTGVITFSNATLKPNCVVSGNVQTTPHVTIVSP</sequence>
<dbReference type="EMBL" id="CP073078">
    <property type="protein sequence ID" value="QUD89783.1"/>
    <property type="molecule type" value="Genomic_DNA"/>
</dbReference>
<name>A0A975G3B0_9CAUL</name>
<dbReference type="RefSeq" id="WP_211939835.1">
    <property type="nucleotide sequence ID" value="NZ_CP073078.1"/>
</dbReference>
<protein>
    <submittedName>
        <fullName evidence="2">Activator of alkane oxidation</fullName>
    </submittedName>
</protein>
<feature type="signal peptide" evidence="1">
    <location>
        <begin position="1"/>
        <end position="23"/>
    </location>
</feature>
<evidence type="ECO:0000256" key="1">
    <source>
        <dbReference type="SAM" id="SignalP"/>
    </source>
</evidence>
<dbReference type="KEGG" id="caul:KCG34_07905"/>
<feature type="chain" id="PRO_5038122572" evidence="1">
    <location>
        <begin position="24"/>
        <end position="155"/>
    </location>
</feature>
<keyword evidence="1" id="KW-0732">Signal</keyword>
<organism evidence="2 3">
    <name type="scientific">Phenylobacterium montanum</name>
    <dbReference type="NCBI Taxonomy" id="2823693"/>
    <lineage>
        <taxon>Bacteria</taxon>
        <taxon>Pseudomonadati</taxon>
        <taxon>Pseudomonadota</taxon>
        <taxon>Alphaproteobacteria</taxon>
        <taxon>Caulobacterales</taxon>
        <taxon>Caulobacteraceae</taxon>
        <taxon>Phenylobacterium</taxon>
    </lineage>
</organism>
<proteinExistence type="predicted"/>
<dbReference type="AlphaFoldDB" id="A0A975G3B0"/>
<accession>A0A975G3B0</accession>
<gene>
    <name evidence="2" type="ORF">KCG34_07905</name>
</gene>
<dbReference type="Proteomes" id="UP000676409">
    <property type="component" value="Chromosome"/>
</dbReference>
<keyword evidence="3" id="KW-1185">Reference proteome</keyword>
<evidence type="ECO:0000313" key="3">
    <source>
        <dbReference type="Proteomes" id="UP000676409"/>
    </source>
</evidence>